<dbReference type="InterPro" id="IPR036412">
    <property type="entry name" value="HAD-like_sf"/>
</dbReference>
<dbReference type="InterPro" id="IPR023214">
    <property type="entry name" value="HAD_sf"/>
</dbReference>
<comment type="caution">
    <text evidence="9">The sequence shown here is derived from an EMBL/GenBank/DDBJ whole genome shotgun (WGS) entry which is preliminary data.</text>
</comment>
<dbReference type="EC" id="3.1.3.3" evidence="3"/>
<gene>
    <name evidence="9" type="ORF">AV274_5196</name>
</gene>
<keyword evidence="10" id="KW-1185">Reference proteome</keyword>
<dbReference type="OrthoDB" id="27226at2759"/>
<dbReference type="AlphaFoldDB" id="A0A196S7U9"/>
<name>A0A196S7U9_BLAHN</name>
<dbReference type="GO" id="GO:0005737">
    <property type="term" value="C:cytoplasm"/>
    <property type="evidence" value="ECO:0007669"/>
    <property type="project" value="TreeGrafter"/>
</dbReference>
<keyword evidence="8" id="KW-0718">Serine biosynthesis</keyword>
<evidence type="ECO:0000313" key="10">
    <source>
        <dbReference type="Proteomes" id="UP000078348"/>
    </source>
</evidence>
<sequence>MLSRFRGKNVKGAITALKQSQCVFFDVDSTVIAQEGLDEFARFLSKYDVISAITNKAMEGGVSYVDAFDQRMRVLNPTQNDLNAFLSQFQPSFTPGVQAFLQRLQSDEKEVYLVSGGIADLVQPVARHLGIPQSHVICNYIFFQNGVYSGFARECVINQPNGKSKAIASILQGTRQQRCVMIGDGMTDCETEDVVDAFICYCGVKERQPVMERASLVVSNFHDLLQLYNT</sequence>
<dbReference type="GO" id="GO:0006564">
    <property type="term" value="P:L-serine biosynthetic process"/>
    <property type="evidence" value="ECO:0007669"/>
    <property type="project" value="UniProtKB-KW"/>
</dbReference>
<evidence type="ECO:0000256" key="6">
    <source>
        <dbReference type="ARBA" id="ARBA00022801"/>
    </source>
</evidence>
<protein>
    <recommendedName>
        <fullName evidence="3">phosphoserine phosphatase</fullName>
        <ecNumber evidence="3">3.1.3.3</ecNumber>
    </recommendedName>
</protein>
<dbReference type="PANTHER" id="PTHR43344">
    <property type="entry name" value="PHOSPHOSERINE PHOSPHATASE"/>
    <property type="match status" value="1"/>
</dbReference>
<dbReference type="Proteomes" id="UP000078348">
    <property type="component" value="Unassembled WGS sequence"/>
</dbReference>
<keyword evidence="4" id="KW-0028">Amino-acid biosynthesis</keyword>
<evidence type="ECO:0000256" key="5">
    <source>
        <dbReference type="ARBA" id="ARBA00022723"/>
    </source>
</evidence>
<evidence type="ECO:0000313" key="9">
    <source>
        <dbReference type="EMBL" id="OAO13113.1"/>
    </source>
</evidence>
<organism evidence="9 10">
    <name type="scientific">Blastocystis sp. subtype 1 (strain ATCC 50177 / NandII)</name>
    <dbReference type="NCBI Taxonomy" id="478820"/>
    <lineage>
        <taxon>Eukaryota</taxon>
        <taxon>Sar</taxon>
        <taxon>Stramenopiles</taxon>
        <taxon>Bigyra</taxon>
        <taxon>Opalozoa</taxon>
        <taxon>Opalinata</taxon>
        <taxon>Blastocystidae</taxon>
        <taxon>Blastocystis</taxon>
    </lineage>
</organism>
<proteinExistence type="predicted"/>
<accession>A0A196S7U9</accession>
<evidence type="ECO:0000256" key="2">
    <source>
        <dbReference type="ARBA" id="ARBA00005135"/>
    </source>
</evidence>
<evidence type="ECO:0000256" key="1">
    <source>
        <dbReference type="ARBA" id="ARBA00001946"/>
    </source>
</evidence>
<evidence type="ECO:0000256" key="4">
    <source>
        <dbReference type="ARBA" id="ARBA00022605"/>
    </source>
</evidence>
<dbReference type="GO" id="GO:0000287">
    <property type="term" value="F:magnesium ion binding"/>
    <property type="evidence" value="ECO:0007669"/>
    <property type="project" value="TreeGrafter"/>
</dbReference>
<keyword evidence="6" id="KW-0378">Hydrolase</keyword>
<evidence type="ECO:0000256" key="3">
    <source>
        <dbReference type="ARBA" id="ARBA00012640"/>
    </source>
</evidence>
<dbReference type="NCBIfam" id="TIGR01488">
    <property type="entry name" value="HAD-SF-IB"/>
    <property type="match status" value="1"/>
</dbReference>
<dbReference type="STRING" id="478820.A0A196S7U9"/>
<dbReference type="EMBL" id="LXWW01000460">
    <property type="protein sequence ID" value="OAO13113.1"/>
    <property type="molecule type" value="Genomic_DNA"/>
</dbReference>
<dbReference type="GO" id="GO:0036424">
    <property type="term" value="F:L-phosphoserine phosphatase activity"/>
    <property type="evidence" value="ECO:0007669"/>
    <property type="project" value="TreeGrafter"/>
</dbReference>
<dbReference type="Gene3D" id="3.40.50.1000">
    <property type="entry name" value="HAD superfamily/HAD-like"/>
    <property type="match status" value="1"/>
</dbReference>
<evidence type="ECO:0000256" key="8">
    <source>
        <dbReference type="ARBA" id="ARBA00023299"/>
    </source>
</evidence>
<dbReference type="InterPro" id="IPR050582">
    <property type="entry name" value="HAD-like_SerB"/>
</dbReference>
<dbReference type="Pfam" id="PF12710">
    <property type="entry name" value="HAD"/>
    <property type="match status" value="1"/>
</dbReference>
<evidence type="ECO:0000256" key="7">
    <source>
        <dbReference type="ARBA" id="ARBA00022842"/>
    </source>
</evidence>
<keyword evidence="7" id="KW-0460">Magnesium</keyword>
<comment type="cofactor">
    <cofactor evidence="1">
        <name>Mg(2+)</name>
        <dbReference type="ChEBI" id="CHEBI:18420"/>
    </cofactor>
</comment>
<reference evidence="9 10" key="1">
    <citation type="submission" date="2016-05" db="EMBL/GenBank/DDBJ databases">
        <title>Nuclear genome of Blastocystis sp. subtype 1 NandII.</title>
        <authorList>
            <person name="Gentekaki E."/>
            <person name="Curtis B."/>
            <person name="Stairs C."/>
            <person name="Eme L."/>
            <person name="Herman E."/>
            <person name="Klimes V."/>
            <person name="Arias M.C."/>
            <person name="Elias M."/>
            <person name="Hilliou F."/>
            <person name="Klute M."/>
            <person name="Malik S.-B."/>
            <person name="Pightling A."/>
            <person name="Rachubinski R."/>
            <person name="Salas D."/>
            <person name="Schlacht A."/>
            <person name="Suga H."/>
            <person name="Archibald J."/>
            <person name="Ball S.G."/>
            <person name="Clark G."/>
            <person name="Dacks J."/>
            <person name="Van Der Giezen M."/>
            <person name="Tsaousis A."/>
            <person name="Roger A."/>
        </authorList>
    </citation>
    <scope>NUCLEOTIDE SEQUENCE [LARGE SCALE GENOMIC DNA]</scope>
    <source>
        <strain evidence="10">ATCC 50177 / NandII</strain>
    </source>
</reference>
<comment type="pathway">
    <text evidence="2">Amino-acid biosynthesis; L-serine biosynthesis; L-serine from 3-phospho-D-glycerate: step 3/3.</text>
</comment>
<dbReference type="SUPFAM" id="SSF56784">
    <property type="entry name" value="HAD-like"/>
    <property type="match status" value="1"/>
</dbReference>
<dbReference type="Gene3D" id="1.10.150.210">
    <property type="entry name" value="Phosphoserine phosphatase, domain 2"/>
    <property type="match status" value="1"/>
</dbReference>
<keyword evidence="5" id="KW-0479">Metal-binding</keyword>
<dbReference type="PANTHER" id="PTHR43344:SF2">
    <property type="entry name" value="PHOSPHOSERINE PHOSPHATASE"/>
    <property type="match status" value="1"/>
</dbReference>